<evidence type="ECO:0000259" key="2">
    <source>
        <dbReference type="PROSITE" id="PS50994"/>
    </source>
</evidence>
<dbReference type="Pfam" id="PF09299">
    <property type="entry name" value="Mu-transpos_C"/>
    <property type="match status" value="1"/>
</dbReference>
<dbReference type="SUPFAM" id="SSF53098">
    <property type="entry name" value="Ribonuclease H-like"/>
    <property type="match status" value="1"/>
</dbReference>
<accession>A0A2D2C491</accession>
<dbReference type="PROSITE" id="PS50994">
    <property type="entry name" value="INTEGRASE"/>
    <property type="match status" value="1"/>
</dbReference>
<dbReference type="Proteomes" id="UP000229314">
    <property type="component" value="Chromosome"/>
</dbReference>
<proteinExistence type="predicted"/>
<feature type="domain" description="Integrase catalytic" evidence="2">
    <location>
        <begin position="26"/>
        <end position="244"/>
    </location>
</feature>
<evidence type="ECO:0000313" key="4">
    <source>
        <dbReference type="Proteomes" id="UP000229314"/>
    </source>
</evidence>
<evidence type="ECO:0000313" key="3">
    <source>
        <dbReference type="EMBL" id="ATQ57311.1"/>
    </source>
</evidence>
<dbReference type="InterPro" id="IPR036397">
    <property type="entry name" value="RNaseH_sf"/>
</dbReference>
<dbReference type="InterPro" id="IPR015378">
    <property type="entry name" value="Transposase-like_Mu_C"/>
</dbReference>
<reference evidence="3 4" key="1">
    <citation type="submission" date="2017-10" db="EMBL/GenBank/DDBJ databases">
        <title>Complete genome sequence of Paracoccus yeei TT13 isolated from human skin.</title>
        <authorList>
            <person name="Lee K."/>
            <person name="Lim J.Y."/>
            <person name="Hwang I."/>
        </authorList>
    </citation>
    <scope>NUCLEOTIDE SEQUENCE [LARGE SCALE GENOMIC DNA]</scope>
    <source>
        <strain evidence="3 4">TT13</strain>
    </source>
</reference>
<dbReference type="InterPro" id="IPR012337">
    <property type="entry name" value="RNaseH-like_sf"/>
</dbReference>
<evidence type="ECO:0000256" key="1">
    <source>
        <dbReference type="SAM" id="MobiDB-lite"/>
    </source>
</evidence>
<organism evidence="3 4">
    <name type="scientific">Paracoccus yeei</name>
    <dbReference type="NCBI Taxonomy" id="147645"/>
    <lineage>
        <taxon>Bacteria</taxon>
        <taxon>Pseudomonadati</taxon>
        <taxon>Pseudomonadota</taxon>
        <taxon>Alphaproteobacteria</taxon>
        <taxon>Rhodobacterales</taxon>
        <taxon>Paracoccaceae</taxon>
        <taxon>Paracoccus</taxon>
    </lineage>
</organism>
<name>A0A2D2C491_9RHOB</name>
<gene>
    <name evidence="3" type="ORF">PYTT13_16885</name>
</gene>
<dbReference type="Gene3D" id="3.30.420.10">
    <property type="entry name" value="Ribonuclease H-like superfamily/Ribonuclease H"/>
    <property type="match status" value="1"/>
</dbReference>
<dbReference type="GO" id="GO:0015074">
    <property type="term" value="P:DNA integration"/>
    <property type="evidence" value="ECO:0007669"/>
    <property type="project" value="InterPro"/>
</dbReference>
<dbReference type="AlphaFoldDB" id="A0A2D2C491"/>
<dbReference type="InterPro" id="IPR001584">
    <property type="entry name" value="Integrase_cat-core"/>
</dbReference>
<dbReference type="EMBL" id="CP024422">
    <property type="protein sequence ID" value="ATQ57311.1"/>
    <property type="molecule type" value="Genomic_DNA"/>
</dbReference>
<feature type="region of interest" description="Disordered" evidence="1">
    <location>
        <begin position="401"/>
        <end position="440"/>
    </location>
</feature>
<sequence length="440" mass="47852">MKAAHAFAADNKTYTDRHEFHIKRGLTARPMEVLMGDVHTVDLTISAALSSKFKKLRDAAFDAAIAGEVSVKAWLIAWMDGSSGYMWATPVITGPGQGITQQDVALSLYEVLTCPWGGMPGEFMIDNGGEFGFLAESVIRFAAMAEISGLGVVKCRPYHPEGKARIEGAFGVIARGFISALPGYNGGNILKPRLKSRGKAIASYDRGPDRLIEDLHLAIAQYNGTVQQGDLAGLSPKAMLSAKAEATGWQAQRIDDPYMFDLVFSREERRDVRQGTITIGKRRYSGSVLAEMIGEKQVPVLVPWRDPNGPIILFRDGVIHHLTEETFALNDREGAVRKSAMVGLQKAEIARRKATGAEVDVQKMLSDAADLGPVQHNAPANWSFNAIDKGGFIGAPISEAEAHARQEEEDRDFLEEYLSSKRTGRREAGGGNHQASLNAT</sequence>
<dbReference type="GO" id="GO:0003676">
    <property type="term" value="F:nucleic acid binding"/>
    <property type="evidence" value="ECO:0007669"/>
    <property type="project" value="InterPro"/>
</dbReference>
<protein>
    <recommendedName>
        <fullName evidence="2">Integrase catalytic domain-containing protein</fullName>
    </recommendedName>
</protein>